<dbReference type="Pfam" id="PF03415">
    <property type="entry name" value="Peptidase_C11"/>
    <property type="match status" value="1"/>
</dbReference>
<reference evidence="1" key="1">
    <citation type="submission" date="2022-12" db="EMBL/GenBank/DDBJ databases">
        <title>Isolation and characterisation of novel Methanocorpusculum spp. from native Australian herbivores indicates the genus is ancestrally host-associated.</title>
        <authorList>
            <person name="Volmer J.G."/>
            <person name="Soo R.M."/>
            <person name="Evans P.N."/>
            <person name="Hoedt E.C."/>
            <person name="Astorga Alsina A.L."/>
            <person name="Woodcroft B.J."/>
            <person name="Tyson G.W."/>
            <person name="Hugenholtz P."/>
            <person name="Morrison M."/>
        </authorList>
    </citation>
    <scope>NUCLEOTIDE SEQUENCE</scope>
    <source>
        <strain evidence="1">CW153</strain>
    </source>
</reference>
<dbReference type="RefSeq" id="WP_268922220.1">
    <property type="nucleotide sequence ID" value="NZ_JAPTGC010000002.1"/>
</dbReference>
<sequence length="680" mass="72937">MNTGKFLYRGCIIGIILILLSTAIVPSAAGATGTNYLVMYIVGSDLESNGNQATGNLADLADSWDPAMGDVLIIYGGAEKTGWDDGVAITNLTLLLEDFADGVIGSDLNLGEIPTQYVLKRMPGADISTPQTMASSLQYAEQYRKAAGLDSAENYLIFWNHGSGYNGYGSNEISGRMLSLEDLRTGLSGAGTTYDIIAFDACLMGSLEVANALYPYGTYLLASEEIVPGEGYDYNAFAALSASPGMSAPELGKTLIAYYLDQPSPAKTLSLVRLSEVPSVVAALNVFGEKLTEILDDPDSLAVLGSVYQDTQGFGSPAGDTAQDMMDIYQFADSIRQQTSEDTELHAAANDLCLVLKNYVVLSGDDGHFSAANGVAIAAPVEGLTSGIPDAVSFDKSGWYTYLSTYMDYAGTTSQPHAAYTTKESARSIQVTDSTGTAWVTANYLYLNTDGQYLIVGDVPLKENWEAVNNSVWKTVPTGLYEEPDWDGSWFVFQNTDGTTVPATLTYKGPAVIDNRSHVIYTIEGNLTRTVHKNTVTAPSILTAVIDMENRSVSALSVTEKPDSIRDTRSNIWGNTTICSGDIFVPALQVYNEEADEIVVTTSPQSVTFGSSPKDALRYTALDVDNCYWMVELADFLDEETFYLKEPGMTAATPKPTQSSPAAVCIFAGVLIAGLLLKRT</sequence>
<evidence type="ECO:0000313" key="2">
    <source>
        <dbReference type="Proteomes" id="UP001141336"/>
    </source>
</evidence>
<comment type="caution">
    <text evidence="1">The sequence shown here is derived from an EMBL/GenBank/DDBJ whole genome shotgun (WGS) entry which is preliminary data.</text>
</comment>
<dbReference type="InterPro" id="IPR005077">
    <property type="entry name" value="Peptidase_C11"/>
</dbReference>
<protein>
    <submittedName>
        <fullName evidence="1">Clostripain-related cysteine peptidase</fullName>
    </submittedName>
</protein>
<organism evidence="1 2">
    <name type="scientific">Methanocorpusculum vombati</name>
    <dbReference type="NCBI Taxonomy" id="3002864"/>
    <lineage>
        <taxon>Archaea</taxon>
        <taxon>Methanobacteriati</taxon>
        <taxon>Methanobacteriota</taxon>
        <taxon>Stenosarchaea group</taxon>
        <taxon>Methanomicrobia</taxon>
        <taxon>Methanomicrobiales</taxon>
        <taxon>Methanocorpusculaceae</taxon>
        <taxon>Methanocorpusculum</taxon>
    </lineage>
</organism>
<name>A0ABT4IJV7_9EURY</name>
<dbReference type="PANTHER" id="PTHR37835">
    <property type="entry name" value="ALPHA-CLOSTRIPAIN"/>
    <property type="match status" value="1"/>
</dbReference>
<evidence type="ECO:0000313" key="1">
    <source>
        <dbReference type="EMBL" id="MCZ0862014.1"/>
    </source>
</evidence>
<gene>
    <name evidence="1" type="ORF">O0S09_01930</name>
</gene>
<dbReference type="EMBL" id="JAPTGC010000002">
    <property type="protein sequence ID" value="MCZ0862014.1"/>
    <property type="molecule type" value="Genomic_DNA"/>
</dbReference>
<dbReference type="PANTHER" id="PTHR37835:SF1">
    <property type="entry name" value="ALPHA-CLOSTRIPAIN"/>
    <property type="match status" value="1"/>
</dbReference>
<proteinExistence type="predicted"/>
<dbReference type="Proteomes" id="UP001141336">
    <property type="component" value="Unassembled WGS sequence"/>
</dbReference>
<accession>A0ABT4IJV7</accession>
<keyword evidence="2" id="KW-1185">Reference proteome</keyword>